<accession>A0A7J8EEB1</accession>
<reference evidence="2 3" key="1">
    <citation type="journal article" date="2020" name="Nature">
        <title>Six reference-quality genomes reveal evolution of bat adaptations.</title>
        <authorList>
            <person name="Jebb D."/>
            <person name="Huang Z."/>
            <person name="Pippel M."/>
            <person name="Hughes G.M."/>
            <person name="Lavrichenko K."/>
            <person name="Devanna P."/>
            <person name="Winkler S."/>
            <person name="Jermiin L.S."/>
            <person name="Skirmuntt E.C."/>
            <person name="Katzourakis A."/>
            <person name="Burkitt-Gray L."/>
            <person name="Ray D.A."/>
            <person name="Sullivan K.A.M."/>
            <person name="Roscito J.G."/>
            <person name="Kirilenko B.M."/>
            <person name="Davalos L.M."/>
            <person name="Corthals A.P."/>
            <person name="Power M.L."/>
            <person name="Jones G."/>
            <person name="Ransome R.D."/>
            <person name="Dechmann D.K.N."/>
            <person name="Locatelli A.G."/>
            <person name="Puechmaille S.J."/>
            <person name="Fedrigo O."/>
            <person name="Jarvis E.D."/>
            <person name="Hiller M."/>
            <person name="Vernes S.C."/>
            <person name="Myers E.W."/>
            <person name="Teeling E.C."/>
        </authorList>
    </citation>
    <scope>NUCLEOTIDE SEQUENCE [LARGE SCALE GENOMIC DNA]</scope>
    <source>
        <strain evidence="2">MMolMol1</strain>
        <tissue evidence="2">Muscle</tissue>
    </source>
</reference>
<keyword evidence="3" id="KW-1185">Reference proteome</keyword>
<dbReference type="Proteomes" id="UP000550707">
    <property type="component" value="Unassembled WGS sequence"/>
</dbReference>
<dbReference type="InParanoid" id="A0A7J8EEB1"/>
<sequence>MLTPTWSTMPMLNRPGQMTWSSIRHSLRVRRWGRNGVMGGGGACELMGKDWCQAHRKQPPEAGQEQRPDSDHSSAGLPSGENILWWVLGYGCVLSLGPHGNADMWVIFSPLATPAQVQEADELLL</sequence>
<dbReference type="EMBL" id="JACASF010000014">
    <property type="protein sequence ID" value="KAF6433837.1"/>
    <property type="molecule type" value="Genomic_DNA"/>
</dbReference>
<proteinExistence type="predicted"/>
<comment type="caution">
    <text evidence="2">The sequence shown here is derived from an EMBL/GenBank/DDBJ whole genome shotgun (WGS) entry which is preliminary data.</text>
</comment>
<organism evidence="2 3">
    <name type="scientific">Molossus molossus</name>
    <name type="common">Pallas' mastiff bat</name>
    <name type="synonym">Vespertilio molossus</name>
    <dbReference type="NCBI Taxonomy" id="27622"/>
    <lineage>
        <taxon>Eukaryota</taxon>
        <taxon>Metazoa</taxon>
        <taxon>Chordata</taxon>
        <taxon>Craniata</taxon>
        <taxon>Vertebrata</taxon>
        <taxon>Euteleostomi</taxon>
        <taxon>Mammalia</taxon>
        <taxon>Eutheria</taxon>
        <taxon>Laurasiatheria</taxon>
        <taxon>Chiroptera</taxon>
        <taxon>Yangochiroptera</taxon>
        <taxon>Molossidae</taxon>
        <taxon>Molossus</taxon>
    </lineage>
</organism>
<evidence type="ECO:0000313" key="2">
    <source>
        <dbReference type="EMBL" id="KAF6433837.1"/>
    </source>
</evidence>
<name>A0A7J8EEB1_MOLMO</name>
<feature type="region of interest" description="Disordered" evidence="1">
    <location>
        <begin position="54"/>
        <end position="76"/>
    </location>
</feature>
<evidence type="ECO:0000256" key="1">
    <source>
        <dbReference type="SAM" id="MobiDB-lite"/>
    </source>
</evidence>
<evidence type="ECO:0000313" key="3">
    <source>
        <dbReference type="Proteomes" id="UP000550707"/>
    </source>
</evidence>
<gene>
    <name evidence="2" type="ORF">HJG59_008889</name>
</gene>
<dbReference type="AlphaFoldDB" id="A0A7J8EEB1"/>
<protein>
    <submittedName>
        <fullName evidence="2">Uncharacterized protein</fullName>
    </submittedName>
</protein>